<dbReference type="AlphaFoldDB" id="A0A9D4ZNN6"/>
<keyword evidence="3" id="KW-1185">Reference proteome</keyword>
<dbReference type="InterPro" id="IPR038947">
    <property type="entry name" value="At3g27210-like"/>
</dbReference>
<feature type="compositionally biased region" description="Basic and acidic residues" evidence="1">
    <location>
        <begin position="122"/>
        <end position="134"/>
    </location>
</feature>
<feature type="compositionally biased region" description="Basic and acidic residues" evidence="1">
    <location>
        <begin position="23"/>
        <end position="32"/>
    </location>
</feature>
<dbReference type="OrthoDB" id="1925325at2759"/>
<dbReference type="PANTHER" id="PTHR34280">
    <property type="entry name" value="OS01G0920100 PROTEIN"/>
    <property type="match status" value="1"/>
</dbReference>
<feature type="compositionally biased region" description="Low complexity" evidence="1">
    <location>
        <begin position="172"/>
        <end position="181"/>
    </location>
</feature>
<feature type="region of interest" description="Disordered" evidence="1">
    <location>
        <begin position="122"/>
        <end position="194"/>
    </location>
</feature>
<dbReference type="PANTHER" id="PTHR34280:SF2">
    <property type="entry name" value="OS01G0920100 PROTEIN"/>
    <property type="match status" value="1"/>
</dbReference>
<accession>A0A9D4ZNN6</accession>
<organism evidence="2 3">
    <name type="scientific">Adiantum capillus-veneris</name>
    <name type="common">Maidenhair fern</name>
    <dbReference type="NCBI Taxonomy" id="13818"/>
    <lineage>
        <taxon>Eukaryota</taxon>
        <taxon>Viridiplantae</taxon>
        <taxon>Streptophyta</taxon>
        <taxon>Embryophyta</taxon>
        <taxon>Tracheophyta</taxon>
        <taxon>Polypodiopsida</taxon>
        <taxon>Polypodiidae</taxon>
        <taxon>Polypodiales</taxon>
        <taxon>Pteridineae</taxon>
        <taxon>Pteridaceae</taxon>
        <taxon>Vittarioideae</taxon>
        <taxon>Adiantum</taxon>
    </lineage>
</organism>
<proteinExistence type="predicted"/>
<dbReference type="EMBL" id="JABFUD020000003">
    <property type="protein sequence ID" value="KAI5082283.1"/>
    <property type="molecule type" value="Genomic_DNA"/>
</dbReference>
<evidence type="ECO:0000313" key="2">
    <source>
        <dbReference type="EMBL" id="KAI5082283.1"/>
    </source>
</evidence>
<reference evidence="2" key="1">
    <citation type="submission" date="2021-01" db="EMBL/GenBank/DDBJ databases">
        <title>Adiantum capillus-veneris genome.</title>
        <authorList>
            <person name="Fang Y."/>
            <person name="Liao Q."/>
        </authorList>
    </citation>
    <scope>NUCLEOTIDE SEQUENCE</scope>
    <source>
        <strain evidence="2">H3</strain>
        <tissue evidence="2">Leaf</tissue>
    </source>
</reference>
<dbReference type="Proteomes" id="UP000886520">
    <property type="component" value="Chromosome 2"/>
</dbReference>
<name>A0A9D4ZNN6_ADICA</name>
<feature type="region of interest" description="Disordered" evidence="1">
    <location>
        <begin position="12"/>
        <end position="32"/>
    </location>
</feature>
<evidence type="ECO:0000256" key="1">
    <source>
        <dbReference type="SAM" id="MobiDB-lite"/>
    </source>
</evidence>
<gene>
    <name evidence="2" type="ORF">GOP47_0002026</name>
</gene>
<evidence type="ECO:0000313" key="3">
    <source>
        <dbReference type="Proteomes" id="UP000886520"/>
    </source>
</evidence>
<protein>
    <submittedName>
        <fullName evidence="2">Uncharacterized protein</fullName>
    </submittedName>
</protein>
<sequence>MRGCLSYVRRRRRKDIVGNSPSSKRDSDDDDMKNEVWFDSRLIFESDSDDDFKSVNGDSLPSSFGYSYSSQGTPRPTFSSLKERMEELVRENGVHEAFVLPQSGQTSPEEKKTLGQLFTFKLEGEKKPESENKHSVMPRQGSKKGYPHDAVSQRSCFPGILPSLGSAEKKSPSSPAAQKTKTSQSWLPYRLCAS</sequence>
<comment type="caution">
    <text evidence="2">The sequence shown here is derived from an EMBL/GenBank/DDBJ whole genome shotgun (WGS) entry which is preliminary data.</text>
</comment>